<dbReference type="InterPro" id="IPR025427">
    <property type="entry name" value="DUF4160"/>
</dbReference>
<gene>
    <name evidence="1" type="ORF">HELGO_WM1645</name>
</gene>
<name>A0A6S6UBR1_9BACT</name>
<accession>A0A6S6UBR1</accession>
<dbReference type="Pfam" id="PF13711">
    <property type="entry name" value="DUF4160"/>
    <property type="match status" value="1"/>
</dbReference>
<protein>
    <recommendedName>
        <fullName evidence="2">DUF4160 domain-containing protein</fullName>
    </recommendedName>
</protein>
<evidence type="ECO:0008006" key="2">
    <source>
        <dbReference type="Google" id="ProtNLM"/>
    </source>
</evidence>
<proteinExistence type="predicted"/>
<sequence length="77" mass="9191">MPTVLRINGYRFFFFSNEHMPEHIHIEKADSYVRIVLDTLEVTDSYKVSSKEIHKLVKLVEENSELLKGAWDEYFKE</sequence>
<reference evidence="1" key="1">
    <citation type="submission" date="2020-01" db="EMBL/GenBank/DDBJ databases">
        <authorList>
            <person name="Meier V. D."/>
            <person name="Meier V D."/>
        </authorList>
    </citation>
    <scope>NUCLEOTIDE SEQUENCE</scope>
    <source>
        <strain evidence="1">HLG_WM_MAG_01</strain>
    </source>
</reference>
<dbReference type="AlphaFoldDB" id="A0A6S6UBR1"/>
<dbReference type="EMBL" id="CACVAS010000147">
    <property type="protein sequence ID" value="CAA6826770.1"/>
    <property type="molecule type" value="Genomic_DNA"/>
</dbReference>
<evidence type="ECO:0000313" key="1">
    <source>
        <dbReference type="EMBL" id="CAA6826770.1"/>
    </source>
</evidence>
<organism evidence="1">
    <name type="scientific">uncultured Sulfurovum sp</name>
    <dbReference type="NCBI Taxonomy" id="269237"/>
    <lineage>
        <taxon>Bacteria</taxon>
        <taxon>Pseudomonadati</taxon>
        <taxon>Campylobacterota</taxon>
        <taxon>Epsilonproteobacteria</taxon>
        <taxon>Campylobacterales</taxon>
        <taxon>Sulfurovaceae</taxon>
        <taxon>Sulfurovum</taxon>
        <taxon>environmental samples</taxon>
    </lineage>
</organism>